<evidence type="ECO:0000256" key="2">
    <source>
        <dbReference type="ARBA" id="ARBA00006831"/>
    </source>
</evidence>
<evidence type="ECO:0000256" key="4">
    <source>
        <dbReference type="ARBA" id="ARBA00022473"/>
    </source>
</evidence>
<keyword evidence="12" id="KW-0966">Cell projection</keyword>
<dbReference type="GO" id="GO:0005874">
    <property type="term" value="C:microtubule"/>
    <property type="evidence" value="ECO:0007669"/>
    <property type="project" value="UniProtKB-KW"/>
</dbReference>
<proteinExistence type="inferred from homology"/>
<gene>
    <name evidence="14" type="ORF">FOZ62_025651</name>
</gene>
<reference evidence="14 15" key="1">
    <citation type="submission" date="2020-04" db="EMBL/GenBank/DDBJ databases">
        <title>Perkinsus olseni comparative genomics.</title>
        <authorList>
            <person name="Bogema D.R."/>
        </authorList>
    </citation>
    <scope>NUCLEOTIDE SEQUENCE [LARGE SCALE GENOMIC DNA]</scope>
    <source>
        <strain evidence="14">ATCC PRA-205</strain>
    </source>
</reference>
<evidence type="ECO:0000256" key="13">
    <source>
        <dbReference type="SAM" id="MobiDB-lite"/>
    </source>
</evidence>
<dbReference type="SUPFAM" id="SSF52540">
    <property type="entry name" value="P-loop containing nucleoside triphosphate hydrolases"/>
    <property type="match status" value="1"/>
</dbReference>
<evidence type="ECO:0000313" key="14">
    <source>
        <dbReference type="EMBL" id="KAF4746092.1"/>
    </source>
</evidence>
<keyword evidence="5" id="KW-0963">Cytoplasm</keyword>
<evidence type="ECO:0000256" key="5">
    <source>
        <dbReference type="ARBA" id="ARBA00022490"/>
    </source>
</evidence>
<evidence type="ECO:0000256" key="8">
    <source>
        <dbReference type="ARBA" id="ARBA00023017"/>
    </source>
</evidence>
<dbReference type="InterPro" id="IPR040045">
    <property type="entry name" value="DYNC2LI1"/>
</dbReference>
<sequence length="396" mass="42577">MPAELLEKAAAEEKTTAAAAEPAAAEEQSVDPKLLPSAQTIAQPAGFVLEAQKKEAAAQQAAAAASNMEQHQQQLIWDKLIQVSILSTCSAAHSSSQDYSESRHAPRPSTTAAVFIGSKGSGKTSLIHKFSKFTSNDQHRGILPDVEPTPNAIEYFYVRRQLASVEKGGTEVAHLFDAGPSRTAWQLFEPISRRFNNIVVVVVVDLSQPSSIYSGAMDGLRVAHKILSKVSHSTAAAPRILMAATKHDRLSEIMDPNHARRLLDALRSICNHQQASLISLSLRGGDGGLKAFTSFLRANLFPTTSAIPLIPQLLSNCSDYSKPLAISFGTDRLEGIEEPYGGWEVNLSKIFSTTKSSPSIDDEQQAGTGLEPRVAAIVEKEKAQLLRKELAAAACS</sequence>
<feature type="region of interest" description="Disordered" evidence="13">
    <location>
        <begin position="1"/>
        <end position="36"/>
    </location>
</feature>
<organism evidence="14 15">
    <name type="scientific">Perkinsus olseni</name>
    <name type="common">Perkinsus atlanticus</name>
    <dbReference type="NCBI Taxonomy" id="32597"/>
    <lineage>
        <taxon>Eukaryota</taxon>
        <taxon>Sar</taxon>
        <taxon>Alveolata</taxon>
        <taxon>Perkinsozoa</taxon>
        <taxon>Perkinsea</taxon>
        <taxon>Perkinsida</taxon>
        <taxon>Perkinsidae</taxon>
        <taxon>Perkinsus</taxon>
    </lineage>
</organism>
<keyword evidence="9" id="KW-0969">Cilium</keyword>
<evidence type="ECO:0000256" key="6">
    <source>
        <dbReference type="ARBA" id="ARBA00022701"/>
    </source>
</evidence>
<dbReference type="GO" id="GO:0005868">
    <property type="term" value="C:cytoplasmic dynein complex"/>
    <property type="evidence" value="ECO:0007669"/>
    <property type="project" value="InterPro"/>
</dbReference>
<dbReference type="AlphaFoldDB" id="A0A7J6TN63"/>
<evidence type="ECO:0000256" key="12">
    <source>
        <dbReference type="ARBA" id="ARBA00023273"/>
    </source>
</evidence>
<evidence type="ECO:0000256" key="9">
    <source>
        <dbReference type="ARBA" id="ARBA00023069"/>
    </source>
</evidence>
<dbReference type="GO" id="GO:0005930">
    <property type="term" value="C:axoneme"/>
    <property type="evidence" value="ECO:0007669"/>
    <property type="project" value="TreeGrafter"/>
</dbReference>
<dbReference type="Proteomes" id="UP000574390">
    <property type="component" value="Unassembled WGS sequence"/>
</dbReference>
<dbReference type="GO" id="GO:0045504">
    <property type="term" value="F:dynein heavy chain binding"/>
    <property type="evidence" value="ECO:0007669"/>
    <property type="project" value="TreeGrafter"/>
</dbReference>
<keyword evidence="11" id="KW-0206">Cytoskeleton</keyword>
<dbReference type="Gene3D" id="3.40.50.300">
    <property type="entry name" value="P-loop containing nucleotide triphosphate hydrolases"/>
    <property type="match status" value="1"/>
</dbReference>
<name>A0A7J6TN63_PEROL</name>
<comment type="similarity">
    <text evidence="2">Belongs to the dynein light intermediate chain family.</text>
</comment>
<feature type="compositionally biased region" description="Basic and acidic residues" evidence="13">
    <location>
        <begin position="1"/>
        <end position="15"/>
    </location>
</feature>
<evidence type="ECO:0000256" key="3">
    <source>
        <dbReference type="ARBA" id="ARBA00018863"/>
    </source>
</evidence>
<keyword evidence="7" id="KW-0970">Cilium biogenesis/degradation</keyword>
<keyword evidence="4" id="KW-0217">Developmental protein</keyword>
<dbReference type="PANTHER" id="PTHR13236:SF0">
    <property type="entry name" value="CYTOPLASMIC DYNEIN 2 LIGHT INTERMEDIATE CHAIN 1"/>
    <property type="match status" value="1"/>
</dbReference>
<evidence type="ECO:0000256" key="7">
    <source>
        <dbReference type="ARBA" id="ARBA00022794"/>
    </source>
</evidence>
<dbReference type="PANTHER" id="PTHR13236">
    <property type="entry name" value="DYNEIN 2 LIGHT INTERMEDIATE CHAIN, ISOFORM 2"/>
    <property type="match status" value="1"/>
</dbReference>
<protein>
    <recommendedName>
        <fullName evidence="3">Cytoplasmic dynein 2 light intermediate chain 1</fullName>
    </recommendedName>
</protein>
<dbReference type="GO" id="GO:0035721">
    <property type="term" value="P:intraciliary retrograde transport"/>
    <property type="evidence" value="ECO:0007669"/>
    <property type="project" value="InterPro"/>
</dbReference>
<dbReference type="EMBL" id="JABANM010006334">
    <property type="protein sequence ID" value="KAF4746092.1"/>
    <property type="molecule type" value="Genomic_DNA"/>
</dbReference>
<dbReference type="GO" id="GO:0036064">
    <property type="term" value="C:ciliary basal body"/>
    <property type="evidence" value="ECO:0007669"/>
    <property type="project" value="TreeGrafter"/>
</dbReference>
<keyword evidence="6" id="KW-0493">Microtubule</keyword>
<evidence type="ECO:0000256" key="11">
    <source>
        <dbReference type="ARBA" id="ARBA00023212"/>
    </source>
</evidence>
<keyword evidence="8" id="KW-0243">Dynein</keyword>
<accession>A0A7J6TN63</accession>
<comment type="subcellular location">
    <subcellularLocation>
        <location evidence="1">Cytoplasm</location>
        <location evidence="1">Cytoskeleton</location>
        <location evidence="1">Cilium basal body</location>
    </subcellularLocation>
</comment>
<feature type="compositionally biased region" description="Low complexity" evidence="13">
    <location>
        <begin position="16"/>
        <end position="27"/>
    </location>
</feature>
<evidence type="ECO:0000256" key="1">
    <source>
        <dbReference type="ARBA" id="ARBA00004120"/>
    </source>
</evidence>
<dbReference type="InterPro" id="IPR027417">
    <property type="entry name" value="P-loop_NTPase"/>
</dbReference>
<comment type="caution">
    <text evidence="14">The sequence shown here is derived from an EMBL/GenBank/DDBJ whole genome shotgun (WGS) entry which is preliminary data.</text>
</comment>
<keyword evidence="10" id="KW-0505">Motor protein</keyword>
<evidence type="ECO:0000256" key="10">
    <source>
        <dbReference type="ARBA" id="ARBA00023175"/>
    </source>
</evidence>
<dbReference type="GO" id="GO:0035735">
    <property type="term" value="P:intraciliary transport involved in cilium assembly"/>
    <property type="evidence" value="ECO:0007669"/>
    <property type="project" value="InterPro"/>
</dbReference>
<evidence type="ECO:0000313" key="15">
    <source>
        <dbReference type="Proteomes" id="UP000574390"/>
    </source>
</evidence>